<sequence>MSRAIVLNRSDNVATLIDSGRAGEACTLQGEASGHVTLLQDVPFGHKVCVVDTPNGANVLKYGQVIGKASRALKVGEHTHVHNIESARGRGDLNKE</sequence>
<name>A0A1H1KIY3_9BURK</name>
<dbReference type="CDD" id="cd11613">
    <property type="entry name" value="SAF_AH_GD"/>
    <property type="match status" value="1"/>
</dbReference>
<proteinExistence type="predicted"/>
<dbReference type="SMART" id="SM00858">
    <property type="entry name" value="SAF"/>
    <property type="match status" value="1"/>
</dbReference>
<dbReference type="AlphaFoldDB" id="A0A1H1KIY3"/>
<dbReference type="RefSeq" id="WP_090812557.1">
    <property type="nucleotide sequence ID" value="NZ_FNKX01000004.1"/>
</dbReference>
<dbReference type="Proteomes" id="UP000199365">
    <property type="component" value="Unassembled WGS sequence"/>
</dbReference>
<gene>
    <name evidence="3" type="ORF">SAMN05445850_8185</name>
</gene>
<dbReference type="InterPro" id="IPR013974">
    <property type="entry name" value="SAF"/>
</dbReference>
<evidence type="ECO:0000313" key="3">
    <source>
        <dbReference type="EMBL" id="SDR62263.1"/>
    </source>
</evidence>
<evidence type="ECO:0000259" key="2">
    <source>
        <dbReference type="SMART" id="SM00858"/>
    </source>
</evidence>
<dbReference type="Gene3D" id="2.30.130.110">
    <property type="match status" value="1"/>
</dbReference>
<keyword evidence="1" id="KW-0456">Lyase</keyword>
<dbReference type="GO" id="GO:0016829">
    <property type="term" value="F:lyase activity"/>
    <property type="evidence" value="ECO:0007669"/>
    <property type="project" value="UniProtKB-KW"/>
</dbReference>
<evidence type="ECO:0000313" key="4">
    <source>
        <dbReference type="Proteomes" id="UP000199365"/>
    </source>
</evidence>
<dbReference type="STRING" id="157910.SAMN05445850_8185"/>
<accession>A0A1H1KIY3</accession>
<dbReference type="InterPro" id="IPR044144">
    <property type="entry name" value="SAF_UxaA/GarD"/>
</dbReference>
<keyword evidence="4" id="KW-1185">Reference proteome</keyword>
<evidence type="ECO:0000256" key="1">
    <source>
        <dbReference type="ARBA" id="ARBA00023239"/>
    </source>
</evidence>
<feature type="domain" description="SAF" evidence="2">
    <location>
        <begin position="11"/>
        <end position="85"/>
    </location>
</feature>
<protein>
    <submittedName>
        <fullName evidence="3">Altronate dehydratase small subunit</fullName>
    </submittedName>
</protein>
<reference evidence="4" key="1">
    <citation type="submission" date="2016-10" db="EMBL/GenBank/DDBJ databases">
        <authorList>
            <person name="Varghese N."/>
            <person name="Submissions S."/>
        </authorList>
    </citation>
    <scope>NUCLEOTIDE SEQUENCE [LARGE SCALE GENOMIC DNA]</scope>
    <source>
        <strain evidence="4">DUS833</strain>
    </source>
</reference>
<organism evidence="3 4">
    <name type="scientific">Paraburkholderia tuberum</name>
    <dbReference type="NCBI Taxonomy" id="157910"/>
    <lineage>
        <taxon>Bacteria</taxon>
        <taxon>Pseudomonadati</taxon>
        <taxon>Pseudomonadota</taxon>
        <taxon>Betaproteobacteria</taxon>
        <taxon>Burkholderiales</taxon>
        <taxon>Burkholderiaceae</taxon>
        <taxon>Paraburkholderia</taxon>
    </lineage>
</organism>
<dbReference type="EMBL" id="FNKX01000004">
    <property type="protein sequence ID" value="SDR62263.1"/>
    <property type="molecule type" value="Genomic_DNA"/>
</dbReference>